<keyword evidence="4 8" id="KW-0812">Transmembrane</keyword>
<evidence type="ECO:0000256" key="1">
    <source>
        <dbReference type="ARBA" id="ARBA00004651"/>
    </source>
</evidence>
<gene>
    <name evidence="9" type="primary">artA</name>
    <name evidence="9" type="ORF">NDI86_12360</name>
</gene>
<proteinExistence type="predicted"/>
<dbReference type="NCBIfam" id="TIGR04125">
    <property type="entry name" value="exosort_PGF_TRM"/>
    <property type="match status" value="1"/>
</dbReference>
<dbReference type="EMBL" id="JAMQOS010000004">
    <property type="protein sequence ID" value="MDS0282919.1"/>
    <property type="molecule type" value="Genomic_DNA"/>
</dbReference>
<evidence type="ECO:0000256" key="4">
    <source>
        <dbReference type="ARBA" id="ARBA00022692"/>
    </source>
</evidence>
<dbReference type="PIRSF" id="PIRSF025737">
    <property type="entry name" value="Cyco1"/>
    <property type="match status" value="1"/>
</dbReference>
<reference evidence="9 10" key="1">
    <citation type="submission" date="2022-06" db="EMBL/GenBank/DDBJ databases">
        <title>Halomicroarcula sp. a new haloarchaeum isolate from saline soil.</title>
        <authorList>
            <person name="Strakova D."/>
            <person name="Galisteo C."/>
            <person name="Sanchez-Porro C."/>
            <person name="Ventosa A."/>
        </authorList>
    </citation>
    <scope>NUCLEOTIDE SEQUENCE [LARGE SCALE GENOMIC DNA]</scope>
    <source>
        <strain evidence="9 10">S3CR25-11</strain>
    </source>
</reference>
<dbReference type="RefSeq" id="WP_310900758.1">
    <property type="nucleotide sequence ID" value="NZ_JAMQOS010000004.1"/>
</dbReference>
<keyword evidence="5 9" id="KW-0378">Hydrolase</keyword>
<dbReference type="Proteomes" id="UP001268864">
    <property type="component" value="Unassembled WGS sequence"/>
</dbReference>
<protein>
    <submittedName>
        <fullName evidence="9">Archaeosortase A</fullName>
        <ecNumber evidence="9">3.4.22.-</ecNumber>
    </submittedName>
</protein>
<dbReference type="Pfam" id="PF09721">
    <property type="entry name" value="Exosortase_EpsH"/>
    <property type="match status" value="1"/>
</dbReference>
<feature type="transmembrane region" description="Helical" evidence="8">
    <location>
        <begin position="218"/>
        <end position="242"/>
    </location>
</feature>
<evidence type="ECO:0000256" key="8">
    <source>
        <dbReference type="SAM" id="Phobius"/>
    </source>
</evidence>
<evidence type="ECO:0000313" key="9">
    <source>
        <dbReference type="EMBL" id="MDS0282919.1"/>
    </source>
</evidence>
<dbReference type="InterPro" id="IPR019127">
    <property type="entry name" value="Exosortase"/>
</dbReference>
<keyword evidence="7 8" id="KW-0472">Membrane</keyword>
<comment type="subcellular location">
    <subcellularLocation>
        <location evidence="1">Cell membrane</location>
        <topology evidence="1">Multi-pass membrane protein</topology>
    </subcellularLocation>
</comment>
<dbReference type="InterPro" id="IPR014522">
    <property type="entry name" value="ArtA"/>
</dbReference>
<comment type="caution">
    <text evidence="9">The sequence shown here is derived from an EMBL/GenBank/DDBJ whole genome shotgun (WGS) entry which is preliminary data.</text>
</comment>
<name>A0ABU2FR82_9EURY</name>
<dbReference type="NCBIfam" id="TIGR04178">
    <property type="entry name" value="exo_archaeo"/>
    <property type="match status" value="1"/>
</dbReference>
<keyword evidence="2" id="KW-1003">Cell membrane</keyword>
<feature type="transmembrane region" description="Helical" evidence="8">
    <location>
        <begin position="104"/>
        <end position="124"/>
    </location>
</feature>
<feature type="transmembrane region" description="Helical" evidence="8">
    <location>
        <begin position="77"/>
        <end position="97"/>
    </location>
</feature>
<keyword evidence="10" id="KW-1185">Reference proteome</keyword>
<keyword evidence="3" id="KW-0645">Protease</keyword>
<dbReference type="InterPro" id="IPR026392">
    <property type="entry name" value="Exo/Archaeosortase_dom"/>
</dbReference>
<evidence type="ECO:0000256" key="7">
    <source>
        <dbReference type="ARBA" id="ARBA00023136"/>
    </source>
</evidence>
<keyword evidence="6 8" id="KW-1133">Transmembrane helix</keyword>
<evidence type="ECO:0000313" key="10">
    <source>
        <dbReference type="Proteomes" id="UP001268864"/>
    </source>
</evidence>
<feature type="transmembrane region" description="Helical" evidence="8">
    <location>
        <begin position="50"/>
        <end position="71"/>
    </location>
</feature>
<evidence type="ECO:0000256" key="2">
    <source>
        <dbReference type="ARBA" id="ARBA00022475"/>
    </source>
</evidence>
<evidence type="ECO:0000256" key="3">
    <source>
        <dbReference type="ARBA" id="ARBA00022670"/>
    </source>
</evidence>
<evidence type="ECO:0000256" key="6">
    <source>
        <dbReference type="ARBA" id="ARBA00022989"/>
    </source>
</evidence>
<dbReference type="GO" id="GO:0016787">
    <property type="term" value="F:hydrolase activity"/>
    <property type="evidence" value="ECO:0007669"/>
    <property type="project" value="UniProtKB-KW"/>
</dbReference>
<feature type="transmembrane region" description="Helical" evidence="8">
    <location>
        <begin position="26"/>
        <end position="43"/>
    </location>
</feature>
<sequence>MSVPVLQSTISFGGVSFDPLVWSEPLMWVVLAAFLGSAVVSRYDRERARLVAVAGWVAFGAFWLVLIPHFTLTQKSLIEGVGSLAAVPLSVWAGYQLYQGRDSLFVLTRAVGLMGLVYVPFLTIGPLRQALVESVTDQTAFLLSLFGFDPLVVDGFSYQGIEITEKPYPYESTFWFEGNSRPITYNILLACTGMGSISIFAGAILAVDAPWRRRLRALALTVSVIYVLNLFRNVFIAVSFGYQRMQILPGLIMTVFGIEDPQMVSYYVADRILAQTGSVVVLVGITYFLVRELPEITVLVEDLLYLVTGTEYDLAAAFDAGTESEDVATPGDD</sequence>
<accession>A0ABU2FR82</accession>
<feature type="transmembrane region" description="Helical" evidence="8">
    <location>
        <begin position="183"/>
        <end position="206"/>
    </location>
</feature>
<evidence type="ECO:0000256" key="5">
    <source>
        <dbReference type="ARBA" id="ARBA00022801"/>
    </source>
</evidence>
<organism evidence="9 10">
    <name type="scientific">Haloarcula onubensis</name>
    <dbReference type="NCBI Taxonomy" id="2950539"/>
    <lineage>
        <taxon>Archaea</taxon>
        <taxon>Methanobacteriati</taxon>
        <taxon>Methanobacteriota</taxon>
        <taxon>Stenosarchaea group</taxon>
        <taxon>Halobacteria</taxon>
        <taxon>Halobacteriales</taxon>
        <taxon>Haloarculaceae</taxon>
        <taxon>Haloarcula</taxon>
    </lineage>
</organism>
<feature type="transmembrane region" description="Helical" evidence="8">
    <location>
        <begin position="272"/>
        <end position="290"/>
    </location>
</feature>
<dbReference type="EC" id="3.4.22.-" evidence="9"/>